<sequence>MNSSLPVSSGIASVEFGFLSSEEIKALSVKRITNPTTFDTLLNPVPGGLYDAALGQFGDNACSTCNLKFGCPGHCGHLELPVHVYNPTFMDQCLRLLRSKCVYCHKLKMSRAEVNRFICKLTLVKYGLLKECYDIDDIHVAPMSKDVAAKAKNNDSDSEQDNDTKDIISRRNAFVRNAIKQAGFSRKRGDWEDAKIEAVANERRAIIKEFLYSITKGKKCGNCGGISPSYRKDRFVKIFKKPLSEKDKLAMIQGGFKAQDPLVLLKKRRDIEMAAARKEGLKQDEGIADMEDSPAESEGEGDDIEMLDIEHEVAGGNAVDEASTIRAKSGKKSGSDLGYLNAGQVHAALIQLFEQETDILSLVYSPRSKSRRGSPPERRHVLHQGPHCSSQQIPSRGQDRSRRDRRSPGELTL</sequence>
<evidence type="ECO:0000256" key="6">
    <source>
        <dbReference type="ARBA" id="ARBA00023163"/>
    </source>
</evidence>
<dbReference type="Proteomes" id="UP001562354">
    <property type="component" value="Unassembled WGS sequence"/>
</dbReference>
<feature type="compositionally biased region" description="Basic and acidic residues" evidence="7">
    <location>
        <begin position="397"/>
        <end position="413"/>
    </location>
</feature>
<dbReference type="Gene3D" id="4.10.860.120">
    <property type="entry name" value="RNA polymerase II, clamp domain"/>
    <property type="match status" value="1"/>
</dbReference>
<evidence type="ECO:0000313" key="10">
    <source>
        <dbReference type="Proteomes" id="UP001562354"/>
    </source>
</evidence>
<dbReference type="SUPFAM" id="SSF64484">
    <property type="entry name" value="beta and beta-prime subunits of DNA dependent RNA-polymerase"/>
    <property type="match status" value="1"/>
</dbReference>
<gene>
    <name evidence="9" type="ORF">AAFC00_001158</name>
</gene>
<dbReference type="InterPro" id="IPR045867">
    <property type="entry name" value="DNA-dir_RpoC_beta_prime"/>
</dbReference>
<comment type="similarity">
    <text evidence="1">Belongs to the RNA polymerase beta' chain family.</text>
</comment>
<feature type="region of interest" description="Disordered" evidence="7">
    <location>
        <begin position="282"/>
        <end position="301"/>
    </location>
</feature>
<evidence type="ECO:0000259" key="8">
    <source>
        <dbReference type="Pfam" id="PF04997"/>
    </source>
</evidence>
<dbReference type="EC" id="2.7.7.6" evidence="2"/>
<dbReference type="PANTHER" id="PTHR19376">
    <property type="entry name" value="DNA-DIRECTED RNA POLYMERASE"/>
    <property type="match status" value="1"/>
</dbReference>
<evidence type="ECO:0000256" key="3">
    <source>
        <dbReference type="ARBA" id="ARBA00022478"/>
    </source>
</evidence>
<protein>
    <recommendedName>
        <fullName evidence="2">DNA-directed RNA polymerase</fullName>
        <ecNumber evidence="2">2.7.7.6</ecNumber>
    </recommendedName>
</protein>
<evidence type="ECO:0000256" key="2">
    <source>
        <dbReference type="ARBA" id="ARBA00012418"/>
    </source>
</evidence>
<dbReference type="InterPro" id="IPR007080">
    <property type="entry name" value="RNA_pol_Rpb1_1"/>
</dbReference>
<dbReference type="RefSeq" id="XP_069203784.1">
    <property type="nucleotide sequence ID" value="XM_069348539.1"/>
</dbReference>
<keyword evidence="5" id="KW-0548">Nucleotidyltransferase</keyword>
<evidence type="ECO:0000256" key="7">
    <source>
        <dbReference type="SAM" id="MobiDB-lite"/>
    </source>
</evidence>
<reference evidence="9 10" key="1">
    <citation type="submission" date="2024-07" db="EMBL/GenBank/DDBJ databases">
        <title>Draft sequence of the Neodothiora populina.</title>
        <authorList>
            <person name="Drown D.D."/>
            <person name="Schuette U.S."/>
            <person name="Buechlein A.B."/>
            <person name="Rusch D.R."/>
            <person name="Winton L.W."/>
            <person name="Adams G.A."/>
        </authorList>
    </citation>
    <scope>NUCLEOTIDE SEQUENCE [LARGE SCALE GENOMIC DNA]</scope>
    <source>
        <strain evidence="9 10">CPC 39397</strain>
    </source>
</reference>
<dbReference type="PANTHER" id="PTHR19376:SF11">
    <property type="entry name" value="DNA-DIRECTED RNA POLYMERASE I SUBUNIT RPA1"/>
    <property type="match status" value="1"/>
</dbReference>
<dbReference type="InterPro" id="IPR044893">
    <property type="entry name" value="RNA_pol_Rpb1_clamp_domain"/>
</dbReference>
<evidence type="ECO:0000256" key="4">
    <source>
        <dbReference type="ARBA" id="ARBA00022679"/>
    </source>
</evidence>
<accession>A0ABR3PN01</accession>
<name>A0ABR3PN01_9PEZI</name>
<proteinExistence type="inferred from homology"/>
<keyword evidence="6" id="KW-0804">Transcription</keyword>
<keyword evidence="3" id="KW-0240">DNA-directed RNA polymerase</keyword>
<feature type="region of interest" description="Disordered" evidence="7">
    <location>
        <begin position="317"/>
        <end position="336"/>
    </location>
</feature>
<keyword evidence="10" id="KW-1185">Reference proteome</keyword>
<dbReference type="EMBL" id="JBFMKM010000003">
    <property type="protein sequence ID" value="KAL1310935.1"/>
    <property type="molecule type" value="Genomic_DNA"/>
</dbReference>
<dbReference type="Pfam" id="PF04997">
    <property type="entry name" value="RNA_pol_Rpb1_1"/>
    <property type="match status" value="1"/>
</dbReference>
<evidence type="ECO:0000313" key="9">
    <source>
        <dbReference type="EMBL" id="KAL1310935.1"/>
    </source>
</evidence>
<evidence type="ECO:0000256" key="5">
    <source>
        <dbReference type="ARBA" id="ARBA00022695"/>
    </source>
</evidence>
<feature type="compositionally biased region" description="Acidic residues" evidence="7">
    <location>
        <begin position="286"/>
        <end position="301"/>
    </location>
</feature>
<evidence type="ECO:0000256" key="1">
    <source>
        <dbReference type="ARBA" id="ARBA00006460"/>
    </source>
</evidence>
<feature type="region of interest" description="Disordered" evidence="7">
    <location>
        <begin position="366"/>
        <end position="413"/>
    </location>
</feature>
<comment type="caution">
    <text evidence="9">The sequence shown here is derived from an EMBL/GenBank/DDBJ whole genome shotgun (WGS) entry which is preliminary data.</text>
</comment>
<keyword evidence="4" id="KW-0808">Transferase</keyword>
<dbReference type="GeneID" id="95974861"/>
<organism evidence="9 10">
    <name type="scientific">Neodothiora populina</name>
    <dbReference type="NCBI Taxonomy" id="2781224"/>
    <lineage>
        <taxon>Eukaryota</taxon>
        <taxon>Fungi</taxon>
        <taxon>Dikarya</taxon>
        <taxon>Ascomycota</taxon>
        <taxon>Pezizomycotina</taxon>
        <taxon>Dothideomycetes</taxon>
        <taxon>Dothideomycetidae</taxon>
        <taxon>Dothideales</taxon>
        <taxon>Dothioraceae</taxon>
        <taxon>Neodothiora</taxon>
    </lineage>
</organism>
<feature type="domain" description="RNA polymerase Rpb1" evidence="8">
    <location>
        <begin position="10"/>
        <end position="247"/>
    </location>
</feature>